<evidence type="ECO:0000256" key="1">
    <source>
        <dbReference type="SAM" id="Phobius"/>
    </source>
</evidence>
<dbReference type="Proteomes" id="UP000027746">
    <property type="component" value="Unassembled WGS sequence"/>
</dbReference>
<keyword evidence="1" id="KW-1133">Transmembrane helix</keyword>
<feature type="transmembrane region" description="Helical" evidence="1">
    <location>
        <begin position="40"/>
        <end position="58"/>
    </location>
</feature>
<accession>A0A073JJ96</accession>
<dbReference type="EMBL" id="JAMD01000001">
    <property type="protein sequence ID" value="KEJ97792.1"/>
    <property type="molecule type" value="Genomic_DNA"/>
</dbReference>
<feature type="transmembrane region" description="Helical" evidence="1">
    <location>
        <begin position="90"/>
        <end position="109"/>
    </location>
</feature>
<feature type="transmembrane region" description="Helical" evidence="1">
    <location>
        <begin position="65"/>
        <end position="84"/>
    </location>
</feature>
<keyword evidence="1" id="KW-0472">Membrane</keyword>
<organism evidence="2 3">
    <name type="scientific">Pseudosulfitobacter pseudonitzschiae</name>
    <dbReference type="NCBI Taxonomy" id="1402135"/>
    <lineage>
        <taxon>Bacteria</taxon>
        <taxon>Pseudomonadati</taxon>
        <taxon>Pseudomonadota</taxon>
        <taxon>Alphaproteobacteria</taxon>
        <taxon>Rhodobacterales</taxon>
        <taxon>Roseobacteraceae</taxon>
        <taxon>Pseudosulfitobacter</taxon>
    </lineage>
</organism>
<proteinExistence type="predicted"/>
<reference evidence="2 3" key="1">
    <citation type="submission" date="2014-01" db="EMBL/GenBank/DDBJ databases">
        <title>Sulfitobacter sp. H3 (MCCC 1A00686) Genome Sequencing.</title>
        <authorList>
            <person name="Lai Q."/>
            <person name="Hong Z."/>
        </authorList>
    </citation>
    <scope>NUCLEOTIDE SEQUENCE [LARGE SCALE GENOMIC DNA]</scope>
    <source>
        <strain evidence="2 3">H3</strain>
    </source>
</reference>
<evidence type="ECO:0000313" key="3">
    <source>
        <dbReference type="Proteomes" id="UP000027746"/>
    </source>
</evidence>
<evidence type="ECO:0008006" key="4">
    <source>
        <dbReference type="Google" id="ProtNLM"/>
    </source>
</evidence>
<keyword evidence="3" id="KW-1185">Reference proteome</keyword>
<dbReference type="OrthoDB" id="7644846at2"/>
<comment type="caution">
    <text evidence="2">The sequence shown here is derived from an EMBL/GenBank/DDBJ whole genome shotgun (WGS) entry which is preliminary data.</text>
</comment>
<name>A0A073JJ96_9RHOB</name>
<dbReference type="GeneID" id="68870334"/>
<gene>
    <name evidence="2" type="ORF">SUH3_02055</name>
</gene>
<dbReference type="AlphaFoldDB" id="A0A073JJ96"/>
<sequence>MNTSLALFPALFLMTITASGYALATIGMKLSTQSPPALSFAIIGLGLTGAALAEIALLRHASLPLVYLGIVVTETLLVLAYASWAHSSISLTQMGGAVLVLAGFALVCLEH</sequence>
<protein>
    <recommendedName>
        <fullName evidence="4">5-aminolevulinate synthase</fullName>
    </recommendedName>
</protein>
<keyword evidence="1" id="KW-0812">Transmembrane</keyword>
<dbReference type="RefSeq" id="WP_037920899.1">
    <property type="nucleotide sequence ID" value="NZ_CP054599.1"/>
</dbReference>
<evidence type="ECO:0000313" key="2">
    <source>
        <dbReference type="EMBL" id="KEJ97792.1"/>
    </source>
</evidence>